<dbReference type="AlphaFoldDB" id="W9SLD1"/>
<evidence type="ECO:0000313" key="3">
    <source>
        <dbReference type="Proteomes" id="UP000030645"/>
    </source>
</evidence>
<keyword evidence="1" id="KW-1133">Transmembrane helix</keyword>
<reference evidence="3" key="1">
    <citation type="submission" date="2013-01" db="EMBL/GenBank/DDBJ databases">
        <title>Draft Genome Sequence of a Mulberry Tree, Morus notabilis C.K. Schneid.</title>
        <authorList>
            <person name="He N."/>
            <person name="Zhao S."/>
        </authorList>
    </citation>
    <scope>NUCLEOTIDE SEQUENCE</scope>
</reference>
<dbReference type="Proteomes" id="UP000030645">
    <property type="component" value="Unassembled WGS sequence"/>
</dbReference>
<organism evidence="2 3">
    <name type="scientific">Morus notabilis</name>
    <dbReference type="NCBI Taxonomy" id="981085"/>
    <lineage>
        <taxon>Eukaryota</taxon>
        <taxon>Viridiplantae</taxon>
        <taxon>Streptophyta</taxon>
        <taxon>Embryophyta</taxon>
        <taxon>Tracheophyta</taxon>
        <taxon>Spermatophyta</taxon>
        <taxon>Magnoliopsida</taxon>
        <taxon>eudicotyledons</taxon>
        <taxon>Gunneridae</taxon>
        <taxon>Pentapetalae</taxon>
        <taxon>rosids</taxon>
        <taxon>fabids</taxon>
        <taxon>Rosales</taxon>
        <taxon>Moraceae</taxon>
        <taxon>Moreae</taxon>
        <taxon>Morus</taxon>
    </lineage>
</organism>
<keyword evidence="1" id="KW-0472">Membrane</keyword>
<evidence type="ECO:0008006" key="4">
    <source>
        <dbReference type="Google" id="ProtNLM"/>
    </source>
</evidence>
<evidence type="ECO:0000313" key="2">
    <source>
        <dbReference type="EMBL" id="EXC36305.1"/>
    </source>
</evidence>
<sequence length="249" mass="26855">METEIRHQPVPGAPATAANPSSGCEIIMIIKKIAFLTIFIVLSVAALPALAASVVTFVAACQVPNIPYVKLTSVSTTIRNASGNLVTADFDATFLLQKYRAEKRMIFDHLAASAFGTEAGPLAPALELCGYGDRSCSTILTALFRLNDVSLWVGEWDVVIGDDDIHHAHRRSGSLYVKFGLSANVTHKGKTWSKRRIPIKVTCKYVKFPLSYTAGTATHDNIRQLASMEIGIIAGLKGCGMKLNRGSSF</sequence>
<keyword evidence="1" id="KW-0812">Transmembrane</keyword>
<accession>W9SLD1</accession>
<gene>
    <name evidence="2" type="ORF">L484_001271</name>
</gene>
<name>W9SLD1_9ROSA</name>
<keyword evidence="3" id="KW-1185">Reference proteome</keyword>
<protein>
    <recommendedName>
        <fullName evidence="4">Late embryogenesis abundant protein LEA-2 subgroup domain-containing protein</fullName>
    </recommendedName>
</protein>
<proteinExistence type="predicted"/>
<dbReference type="EMBL" id="KE619893">
    <property type="protein sequence ID" value="EXC36305.1"/>
    <property type="molecule type" value="Genomic_DNA"/>
</dbReference>
<feature type="transmembrane region" description="Helical" evidence="1">
    <location>
        <begin position="33"/>
        <end position="60"/>
    </location>
</feature>
<evidence type="ECO:0000256" key="1">
    <source>
        <dbReference type="SAM" id="Phobius"/>
    </source>
</evidence>